<protein>
    <submittedName>
        <fullName evidence="1">YwmB family TATA-box binding protein</fullName>
    </submittedName>
</protein>
<proteinExistence type="predicted"/>
<dbReference type="EMBL" id="JAGYPG010000002">
    <property type="protein sequence ID" value="MBS4195841.1"/>
    <property type="molecule type" value="Genomic_DNA"/>
</dbReference>
<dbReference type="Gene3D" id="3.30.360.40">
    <property type="entry name" value="YwmB-like"/>
    <property type="match status" value="1"/>
</dbReference>
<name>A0A942TFJ5_9BACI</name>
<dbReference type="InterPro" id="IPR014794">
    <property type="entry name" value="DUF1779"/>
</dbReference>
<keyword evidence="2" id="KW-1185">Reference proteome</keyword>
<dbReference type="Gene3D" id="3.30.2030.10">
    <property type="entry name" value="YwmB-like"/>
    <property type="match status" value="1"/>
</dbReference>
<dbReference type="AlphaFoldDB" id="A0A942TFJ5"/>
<gene>
    <name evidence="1" type="ORF">KHA97_12305</name>
</gene>
<comment type="caution">
    <text evidence="1">The sequence shown here is derived from an EMBL/GenBank/DDBJ whole genome shotgun (WGS) entry which is preliminary data.</text>
</comment>
<accession>A0A942TFJ5</accession>
<dbReference type="RefSeq" id="WP_213125028.1">
    <property type="nucleotide sequence ID" value="NZ_JAGYPG010000002.1"/>
</dbReference>
<dbReference type="InterPro" id="IPR036209">
    <property type="entry name" value="YwmB-like_sf"/>
</dbReference>
<evidence type="ECO:0000313" key="2">
    <source>
        <dbReference type="Proteomes" id="UP000681414"/>
    </source>
</evidence>
<evidence type="ECO:0000313" key="1">
    <source>
        <dbReference type="EMBL" id="MBS4195841.1"/>
    </source>
</evidence>
<dbReference type="Pfam" id="PF08680">
    <property type="entry name" value="DUF1779"/>
    <property type="match status" value="1"/>
</dbReference>
<reference evidence="1 2" key="1">
    <citation type="submission" date="2021-05" db="EMBL/GenBank/DDBJ databases">
        <title>Novel Bacillus species.</title>
        <authorList>
            <person name="Liu G."/>
        </authorList>
    </citation>
    <scope>NUCLEOTIDE SEQUENCE [LARGE SCALE GENOMIC DNA]</scope>
    <source>
        <strain evidence="2">FJAT-49780</strain>
    </source>
</reference>
<organism evidence="1 2">
    <name type="scientific">Lederbergia citri</name>
    <dbReference type="NCBI Taxonomy" id="2833580"/>
    <lineage>
        <taxon>Bacteria</taxon>
        <taxon>Bacillati</taxon>
        <taxon>Bacillota</taxon>
        <taxon>Bacilli</taxon>
        <taxon>Bacillales</taxon>
        <taxon>Bacillaceae</taxon>
        <taxon>Lederbergia</taxon>
    </lineage>
</organism>
<dbReference type="Proteomes" id="UP000681414">
    <property type="component" value="Unassembled WGS sequence"/>
</dbReference>
<sequence>MRINRFSILSQIIIAFGFIFIFIGNNTIAAPTSTDIQNLAKIVDKHHGKITGWSLYARESVYLLTEEKWLAKKQELEDQFPNMKWKLSKANGTYSIHGFIDHGPFSESIQILSASNRQTTSYLIYEANGENWNPKFAELTGKTVMHLFKENPKLFSCIKGEFSEELKEFVDHSLDGLLHSLHASEVESLKEKEFYSISAFSSLFAQTLSFTNKQMNMQIGLRKNEMGTGTTFVVGTPILTIEY</sequence>
<dbReference type="SUPFAM" id="SSF143842">
    <property type="entry name" value="YwmB-like"/>
    <property type="match status" value="1"/>
</dbReference>